<feature type="transmembrane region" description="Helical" evidence="11">
    <location>
        <begin position="50"/>
        <end position="72"/>
    </location>
</feature>
<comment type="cofactor">
    <cofactor evidence="10">
        <name>Zn(2+)</name>
        <dbReference type="ChEBI" id="CHEBI:29105"/>
    </cofactor>
    <text evidence="10">Binds 1 zinc ion per subunit.</text>
</comment>
<sequence length="304" mass="33892">MFGFILDYLVNVIVLCVVIPVTEKIFDCRIRGFDSLLSYLHLPISPGMELMMTAAVIVAAAVLVMFLCLYFVPGFDRSLCYSYGGRRPNSMESAYIEDILRDIEAAARNFPELEVPALHVYISGQMQLNAFSIGRRSIVIMRPLLQVLDRDEVRGVLAHEIGHLVHRDTIWGLLRFAAASVGQTAIQFLSFLASAFAFLSLIPLFGFLFLWMSFLINGILAALQFILRIPASLLALCGSRQSEYEADAFAVKLGFGPGLYRALLVLSQGGADHMTLAQRLQSTHPVTQDRLKRIVEIMNGEQDR</sequence>
<comment type="similarity">
    <text evidence="10">Belongs to the peptidase M48 family.</text>
</comment>
<reference evidence="13 14" key="1">
    <citation type="submission" date="2016-10" db="EMBL/GenBank/DDBJ databases">
        <authorList>
            <person name="de Groot N.N."/>
        </authorList>
    </citation>
    <scope>NUCLEOTIDE SEQUENCE [LARGE SCALE GENOMIC DNA]</scope>
    <source>
        <strain evidence="13 14">DSM 15230</strain>
    </source>
</reference>
<evidence type="ECO:0000256" key="8">
    <source>
        <dbReference type="ARBA" id="ARBA00023049"/>
    </source>
</evidence>
<keyword evidence="5 10" id="KW-0378">Hydrolase</keyword>
<evidence type="ECO:0000256" key="9">
    <source>
        <dbReference type="ARBA" id="ARBA00023136"/>
    </source>
</evidence>
<dbReference type="GeneID" id="87756322"/>
<dbReference type="OrthoDB" id="9810445at2"/>
<keyword evidence="14" id="KW-1185">Reference proteome</keyword>
<evidence type="ECO:0000256" key="1">
    <source>
        <dbReference type="ARBA" id="ARBA00022475"/>
    </source>
</evidence>
<gene>
    <name evidence="13" type="ORF">SAMN02910343_01316</name>
</gene>
<keyword evidence="4" id="KW-0479">Metal-binding</keyword>
<protein>
    <submittedName>
        <fullName evidence="13">Zn-dependent protease with chaperone function</fullName>
    </submittedName>
</protein>
<dbReference type="Proteomes" id="UP000199689">
    <property type="component" value="Unassembled WGS sequence"/>
</dbReference>
<dbReference type="GO" id="GO:0004222">
    <property type="term" value="F:metalloendopeptidase activity"/>
    <property type="evidence" value="ECO:0007669"/>
    <property type="project" value="InterPro"/>
</dbReference>
<dbReference type="Gene3D" id="3.30.2010.10">
    <property type="entry name" value="Metalloproteases ('zincins'), catalytic domain"/>
    <property type="match status" value="1"/>
</dbReference>
<keyword evidence="9 11" id="KW-0472">Membrane</keyword>
<evidence type="ECO:0000313" key="14">
    <source>
        <dbReference type="Proteomes" id="UP000199689"/>
    </source>
</evidence>
<dbReference type="GO" id="GO:0006508">
    <property type="term" value="P:proteolysis"/>
    <property type="evidence" value="ECO:0007669"/>
    <property type="project" value="UniProtKB-KW"/>
</dbReference>
<evidence type="ECO:0000256" key="7">
    <source>
        <dbReference type="ARBA" id="ARBA00022989"/>
    </source>
</evidence>
<evidence type="ECO:0000256" key="5">
    <source>
        <dbReference type="ARBA" id="ARBA00022801"/>
    </source>
</evidence>
<dbReference type="InterPro" id="IPR001915">
    <property type="entry name" value="Peptidase_M48"/>
</dbReference>
<dbReference type="InterPro" id="IPR050083">
    <property type="entry name" value="HtpX_protease"/>
</dbReference>
<dbReference type="EMBL" id="FMXA01000018">
    <property type="protein sequence ID" value="SDA56243.1"/>
    <property type="molecule type" value="Genomic_DNA"/>
</dbReference>
<dbReference type="AlphaFoldDB" id="A0A1G5WDT5"/>
<keyword evidence="7 11" id="KW-1133">Transmembrane helix</keyword>
<evidence type="ECO:0000256" key="4">
    <source>
        <dbReference type="ARBA" id="ARBA00022723"/>
    </source>
</evidence>
<proteinExistence type="inferred from homology"/>
<keyword evidence="6 10" id="KW-0862">Zinc</keyword>
<dbReference type="PANTHER" id="PTHR43221:SF2">
    <property type="entry name" value="PROTEASE HTPX HOMOLOG"/>
    <property type="match status" value="1"/>
</dbReference>
<keyword evidence="1" id="KW-1003">Cell membrane</keyword>
<keyword evidence="8 10" id="KW-0482">Metalloprotease</keyword>
<organism evidence="13 14">
    <name type="scientific">Allisonella histaminiformans</name>
    <dbReference type="NCBI Taxonomy" id="209880"/>
    <lineage>
        <taxon>Bacteria</taxon>
        <taxon>Bacillati</taxon>
        <taxon>Bacillota</taxon>
        <taxon>Negativicutes</taxon>
        <taxon>Veillonellales</taxon>
        <taxon>Veillonellaceae</taxon>
        <taxon>Allisonella</taxon>
    </lineage>
</organism>
<evidence type="ECO:0000313" key="13">
    <source>
        <dbReference type="EMBL" id="SDA56243.1"/>
    </source>
</evidence>
<feature type="transmembrane region" description="Helical" evidence="11">
    <location>
        <begin position="208"/>
        <end position="227"/>
    </location>
</feature>
<dbReference type="STRING" id="209880.SAMN02910343_01316"/>
<evidence type="ECO:0000256" key="6">
    <source>
        <dbReference type="ARBA" id="ARBA00022833"/>
    </source>
</evidence>
<keyword evidence="2 10" id="KW-0645">Protease</keyword>
<dbReference type="RefSeq" id="WP_091365074.1">
    <property type="nucleotide sequence ID" value="NZ_FMXA01000018.1"/>
</dbReference>
<evidence type="ECO:0000256" key="10">
    <source>
        <dbReference type="RuleBase" id="RU003983"/>
    </source>
</evidence>
<dbReference type="Pfam" id="PF01435">
    <property type="entry name" value="Peptidase_M48"/>
    <property type="match status" value="1"/>
</dbReference>
<evidence type="ECO:0000256" key="11">
    <source>
        <dbReference type="SAM" id="Phobius"/>
    </source>
</evidence>
<dbReference type="GO" id="GO:0046872">
    <property type="term" value="F:metal ion binding"/>
    <property type="evidence" value="ECO:0007669"/>
    <property type="project" value="UniProtKB-KW"/>
</dbReference>
<feature type="transmembrane region" description="Helical" evidence="11">
    <location>
        <begin position="176"/>
        <end position="202"/>
    </location>
</feature>
<evidence type="ECO:0000259" key="12">
    <source>
        <dbReference type="Pfam" id="PF01435"/>
    </source>
</evidence>
<name>A0A1G5WDT5_9FIRM</name>
<evidence type="ECO:0000256" key="2">
    <source>
        <dbReference type="ARBA" id="ARBA00022670"/>
    </source>
</evidence>
<evidence type="ECO:0000256" key="3">
    <source>
        <dbReference type="ARBA" id="ARBA00022692"/>
    </source>
</evidence>
<keyword evidence="3 11" id="KW-0812">Transmembrane</keyword>
<dbReference type="PANTHER" id="PTHR43221">
    <property type="entry name" value="PROTEASE HTPX"/>
    <property type="match status" value="1"/>
</dbReference>
<accession>A0A1G5WDT5</accession>
<feature type="domain" description="Peptidase M48" evidence="12">
    <location>
        <begin position="100"/>
        <end position="296"/>
    </location>
</feature>